<dbReference type="NCBIfam" id="TIGR01730">
    <property type="entry name" value="RND_mfp"/>
    <property type="match status" value="1"/>
</dbReference>
<dbReference type="GO" id="GO:0060003">
    <property type="term" value="P:copper ion export"/>
    <property type="evidence" value="ECO:0007669"/>
    <property type="project" value="TreeGrafter"/>
</dbReference>
<dbReference type="GO" id="GO:0022857">
    <property type="term" value="F:transmembrane transporter activity"/>
    <property type="evidence" value="ECO:0007669"/>
    <property type="project" value="InterPro"/>
</dbReference>
<evidence type="ECO:0000256" key="4">
    <source>
        <dbReference type="SAM" id="SignalP"/>
    </source>
</evidence>
<dbReference type="InterPro" id="IPR058647">
    <property type="entry name" value="BSH_CzcB-like"/>
</dbReference>
<name>A0A4U3KVZ0_9BACT</name>
<dbReference type="Gene3D" id="2.40.30.170">
    <property type="match status" value="1"/>
</dbReference>
<dbReference type="EMBL" id="SZQL01000014">
    <property type="protein sequence ID" value="TKK66711.1"/>
    <property type="molecule type" value="Genomic_DNA"/>
</dbReference>
<dbReference type="Pfam" id="PF25954">
    <property type="entry name" value="Beta-barrel_RND_2"/>
    <property type="match status" value="1"/>
</dbReference>
<dbReference type="SUPFAM" id="SSF111369">
    <property type="entry name" value="HlyD-like secretion proteins"/>
    <property type="match status" value="1"/>
</dbReference>
<keyword evidence="3" id="KW-0175">Coiled coil</keyword>
<comment type="similarity">
    <text evidence="1">Belongs to the membrane fusion protein (MFP) (TC 8.A.1) family.</text>
</comment>
<dbReference type="Proteomes" id="UP000305848">
    <property type="component" value="Unassembled WGS sequence"/>
</dbReference>
<keyword evidence="8" id="KW-1185">Reference proteome</keyword>
<evidence type="ECO:0000256" key="1">
    <source>
        <dbReference type="ARBA" id="ARBA00009477"/>
    </source>
</evidence>
<dbReference type="OrthoDB" id="9806939at2"/>
<dbReference type="InterPro" id="IPR058792">
    <property type="entry name" value="Beta-barrel_RND_2"/>
</dbReference>
<evidence type="ECO:0000256" key="3">
    <source>
        <dbReference type="SAM" id="Coils"/>
    </source>
</evidence>
<proteinExistence type="inferred from homology"/>
<comment type="caution">
    <text evidence="7">The sequence shown here is derived from an EMBL/GenBank/DDBJ whole genome shotgun (WGS) entry which is preliminary data.</text>
</comment>
<dbReference type="Gene3D" id="2.40.50.100">
    <property type="match status" value="1"/>
</dbReference>
<dbReference type="RefSeq" id="WP_137262984.1">
    <property type="nucleotide sequence ID" value="NZ_SZQL01000014.1"/>
</dbReference>
<evidence type="ECO:0000259" key="5">
    <source>
        <dbReference type="Pfam" id="PF25954"/>
    </source>
</evidence>
<sequence length="368" mass="40461">MKTIQLFAAFMGIVLLASCYAKKQDKTITKEKDSYTLSDTMAHMIKIDAVQLCDVNEELELSGEVSYDENKVVKIYPRSSGQVLQSPFSLGDKVEAGQVLAVIKSADVAGNYADVSSAEADIAIAKRQMENGEALYKNGIASEREYEVAKEDYRKALAERQKINAQIQINGGSGATASGTYTLTAPTSGYIVEKKVNGGDFIRPDMGDNLFTISDLKDVWVWANVYEADIAKVREGTDVQVKTLAYPDKIYPGKIDKISQVLDPNNKALKVRIRLDNADMMLKPQMFATVVVTNPLNEQALCVSTKALIQQNGKTYVVVYNNDHDMKIAEVNVLKTVGDKTYLNSGLAPGQKVITQNEIFIFQQLAGD</sequence>
<keyword evidence="4" id="KW-0732">Signal</keyword>
<feature type="coiled-coil region" evidence="3">
    <location>
        <begin position="115"/>
        <end position="166"/>
    </location>
</feature>
<dbReference type="InterPro" id="IPR051909">
    <property type="entry name" value="MFP_Cation_Efflux"/>
</dbReference>
<evidence type="ECO:0000256" key="2">
    <source>
        <dbReference type="ARBA" id="ARBA00022448"/>
    </source>
</evidence>
<dbReference type="GO" id="GO:0016020">
    <property type="term" value="C:membrane"/>
    <property type="evidence" value="ECO:0007669"/>
    <property type="project" value="InterPro"/>
</dbReference>
<evidence type="ECO:0000313" key="8">
    <source>
        <dbReference type="Proteomes" id="UP000305848"/>
    </source>
</evidence>
<feature type="chain" id="PRO_5020779800" evidence="4">
    <location>
        <begin position="24"/>
        <end position="368"/>
    </location>
</feature>
<evidence type="ECO:0000259" key="6">
    <source>
        <dbReference type="Pfam" id="PF25973"/>
    </source>
</evidence>
<keyword evidence="2" id="KW-0813">Transport</keyword>
<reference evidence="7 8" key="1">
    <citation type="submission" date="2019-05" db="EMBL/GenBank/DDBJ databases">
        <title>Panacibacter sp. strain 17mud1-8 Genome sequencing and assembly.</title>
        <authorList>
            <person name="Chhetri G."/>
        </authorList>
    </citation>
    <scope>NUCLEOTIDE SEQUENCE [LARGE SCALE GENOMIC DNA]</scope>
    <source>
        <strain evidence="7 8">17mud1-8</strain>
    </source>
</reference>
<accession>A0A4U3KVZ0</accession>
<dbReference type="GO" id="GO:0030313">
    <property type="term" value="C:cell envelope"/>
    <property type="evidence" value="ECO:0007669"/>
    <property type="project" value="TreeGrafter"/>
</dbReference>
<protein>
    <submittedName>
        <fullName evidence="7">Efflux RND transporter periplasmic adaptor subunit</fullName>
    </submittedName>
</protein>
<dbReference type="PANTHER" id="PTHR30097">
    <property type="entry name" value="CATION EFFLUX SYSTEM PROTEIN CUSB"/>
    <property type="match status" value="1"/>
</dbReference>
<feature type="domain" description="CusB-like beta-barrel" evidence="5">
    <location>
        <begin position="219"/>
        <end position="293"/>
    </location>
</feature>
<feature type="domain" description="CzcB-like barrel-sandwich hybrid" evidence="6">
    <location>
        <begin position="72"/>
        <end position="215"/>
    </location>
</feature>
<dbReference type="GO" id="GO:0015679">
    <property type="term" value="P:plasma membrane copper ion transport"/>
    <property type="evidence" value="ECO:0007669"/>
    <property type="project" value="TreeGrafter"/>
</dbReference>
<dbReference type="FunFam" id="2.40.30.170:FF:000010">
    <property type="entry name" value="Efflux RND transporter periplasmic adaptor subunit"/>
    <property type="match status" value="1"/>
</dbReference>
<dbReference type="AlphaFoldDB" id="A0A4U3KVZ0"/>
<dbReference type="Pfam" id="PF25973">
    <property type="entry name" value="BSH_CzcB"/>
    <property type="match status" value="1"/>
</dbReference>
<evidence type="ECO:0000313" key="7">
    <source>
        <dbReference type="EMBL" id="TKK66711.1"/>
    </source>
</evidence>
<feature type="signal peptide" evidence="4">
    <location>
        <begin position="1"/>
        <end position="23"/>
    </location>
</feature>
<organism evidence="7 8">
    <name type="scientific">Ilyomonas limi</name>
    <dbReference type="NCBI Taxonomy" id="2575867"/>
    <lineage>
        <taxon>Bacteria</taxon>
        <taxon>Pseudomonadati</taxon>
        <taxon>Bacteroidota</taxon>
        <taxon>Chitinophagia</taxon>
        <taxon>Chitinophagales</taxon>
        <taxon>Chitinophagaceae</taxon>
        <taxon>Ilyomonas</taxon>
    </lineage>
</organism>
<dbReference type="PANTHER" id="PTHR30097:SF4">
    <property type="entry name" value="SLR6042 PROTEIN"/>
    <property type="match status" value="1"/>
</dbReference>
<dbReference type="InterPro" id="IPR006143">
    <property type="entry name" value="RND_pump_MFP"/>
</dbReference>
<dbReference type="PROSITE" id="PS51257">
    <property type="entry name" value="PROKAR_LIPOPROTEIN"/>
    <property type="match status" value="1"/>
</dbReference>
<dbReference type="Gene3D" id="2.40.420.20">
    <property type="match status" value="1"/>
</dbReference>
<gene>
    <name evidence="7" type="ORF">FC093_16895</name>
</gene>